<feature type="domain" description="MYND-type" evidence="6">
    <location>
        <begin position="68"/>
        <end position="105"/>
    </location>
</feature>
<protein>
    <recommendedName>
        <fullName evidence="6">MYND-type domain-containing protein</fullName>
    </recommendedName>
</protein>
<feature type="region of interest" description="Disordered" evidence="5">
    <location>
        <begin position="174"/>
        <end position="210"/>
    </location>
</feature>
<feature type="compositionally biased region" description="Low complexity" evidence="5">
    <location>
        <begin position="178"/>
        <end position="189"/>
    </location>
</feature>
<keyword evidence="3" id="KW-0862">Zinc</keyword>
<evidence type="ECO:0000256" key="2">
    <source>
        <dbReference type="ARBA" id="ARBA00022771"/>
    </source>
</evidence>
<keyword evidence="1" id="KW-0479">Metal-binding</keyword>
<dbReference type="Pfam" id="PF01753">
    <property type="entry name" value="zf-MYND"/>
    <property type="match status" value="2"/>
</dbReference>
<keyword evidence="8" id="KW-1185">Reference proteome</keyword>
<dbReference type="PANTHER" id="PTHR13244:SF7">
    <property type="entry name" value="ZINC FINGER MYND DOMAIN-CONTAINING PROTEIN 10"/>
    <property type="match status" value="1"/>
</dbReference>
<evidence type="ECO:0000256" key="5">
    <source>
        <dbReference type="SAM" id="MobiDB-lite"/>
    </source>
</evidence>
<dbReference type="InterPro" id="IPR002893">
    <property type="entry name" value="Znf_MYND"/>
</dbReference>
<dbReference type="PANTHER" id="PTHR13244">
    <property type="entry name" value="ZINC FINGER MYND DOMAIN CONTAINING PROTEIN 10"/>
    <property type="match status" value="1"/>
</dbReference>
<evidence type="ECO:0000313" key="7">
    <source>
        <dbReference type="EMBL" id="KAK3091213.1"/>
    </source>
</evidence>
<gene>
    <name evidence="7" type="ORF">FSP39_017992</name>
</gene>
<evidence type="ECO:0000259" key="6">
    <source>
        <dbReference type="PROSITE" id="PS50865"/>
    </source>
</evidence>
<proteinExistence type="predicted"/>
<dbReference type="GO" id="GO:0008270">
    <property type="term" value="F:zinc ion binding"/>
    <property type="evidence" value="ECO:0007669"/>
    <property type="project" value="UniProtKB-KW"/>
</dbReference>
<organism evidence="7 8">
    <name type="scientific">Pinctada imbricata</name>
    <name type="common">Atlantic pearl-oyster</name>
    <name type="synonym">Pinctada martensii</name>
    <dbReference type="NCBI Taxonomy" id="66713"/>
    <lineage>
        <taxon>Eukaryota</taxon>
        <taxon>Metazoa</taxon>
        <taxon>Spiralia</taxon>
        <taxon>Lophotrochozoa</taxon>
        <taxon>Mollusca</taxon>
        <taxon>Bivalvia</taxon>
        <taxon>Autobranchia</taxon>
        <taxon>Pteriomorphia</taxon>
        <taxon>Pterioida</taxon>
        <taxon>Pterioidea</taxon>
        <taxon>Pteriidae</taxon>
        <taxon>Pinctada</taxon>
    </lineage>
</organism>
<dbReference type="AlphaFoldDB" id="A0AA89BXI0"/>
<evidence type="ECO:0000256" key="1">
    <source>
        <dbReference type="ARBA" id="ARBA00022723"/>
    </source>
</evidence>
<comment type="caution">
    <text evidence="7">The sequence shown here is derived from an EMBL/GenBank/DDBJ whole genome shotgun (WGS) entry which is preliminary data.</text>
</comment>
<name>A0AA89BXI0_PINIB</name>
<evidence type="ECO:0000256" key="3">
    <source>
        <dbReference type="ARBA" id="ARBA00022833"/>
    </source>
</evidence>
<dbReference type="Gene3D" id="6.10.140.2220">
    <property type="match status" value="2"/>
</dbReference>
<evidence type="ECO:0000313" key="8">
    <source>
        <dbReference type="Proteomes" id="UP001186944"/>
    </source>
</evidence>
<sequence>MERIAMAKNSLVAFWDNLNPMKKTTSQSNTGMKYNTEDDHECALSDKLDSIDILNREGDMQKCEDTDCYLCQKVGNNKRCSKCQKVWYCSKECQTKDWANHKKECKRSCQTTENVSTDDGKDSKSEDAENFTTGTLYGNCGFCHKRGALKSCGACKASHYCSRECQKLHWPSHKHTCCKTSSKGTSSTQDTKEKDKGKTGKGPKDITSQFNIPPGLEGVMRVMQFEKNDVPDTSHVFQVSINDWKRTRYNLARKFRNHAIYDTFAKTPFENDYVRGNKKSFVLCFMPRPHVYFPRHCIYIQDVTGSELYIAFYLDDDDPSPYFTWDDVRPGRFICIENGRLRHFISGDTGIRIEEACNVSFIDLKLH</sequence>
<feature type="compositionally biased region" description="Basic and acidic residues" evidence="5">
    <location>
        <begin position="190"/>
        <end position="204"/>
    </location>
</feature>
<feature type="domain" description="MYND-type" evidence="6">
    <location>
        <begin position="140"/>
        <end position="177"/>
    </location>
</feature>
<dbReference type="InterPro" id="IPR052298">
    <property type="entry name" value="ZMYND10"/>
</dbReference>
<reference evidence="7" key="1">
    <citation type="submission" date="2019-08" db="EMBL/GenBank/DDBJ databases">
        <title>The improved chromosome-level genome for the pearl oyster Pinctada fucata martensii using PacBio sequencing and Hi-C.</title>
        <authorList>
            <person name="Zheng Z."/>
        </authorList>
    </citation>
    <scope>NUCLEOTIDE SEQUENCE</scope>
    <source>
        <strain evidence="7">ZZ-2019</strain>
        <tissue evidence="7">Adductor muscle</tissue>
    </source>
</reference>
<dbReference type="EMBL" id="VSWD01000010">
    <property type="protein sequence ID" value="KAK3091213.1"/>
    <property type="molecule type" value="Genomic_DNA"/>
</dbReference>
<dbReference type="Proteomes" id="UP001186944">
    <property type="component" value="Unassembled WGS sequence"/>
</dbReference>
<evidence type="ECO:0000256" key="4">
    <source>
        <dbReference type="PROSITE-ProRule" id="PRU00134"/>
    </source>
</evidence>
<dbReference type="GO" id="GO:0005737">
    <property type="term" value="C:cytoplasm"/>
    <property type="evidence" value="ECO:0007669"/>
    <property type="project" value="TreeGrafter"/>
</dbReference>
<accession>A0AA89BXI0</accession>
<dbReference type="PROSITE" id="PS50865">
    <property type="entry name" value="ZF_MYND_2"/>
    <property type="match status" value="2"/>
</dbReference>
<dbReference type="SUPFAM" id="SSF144232">
    <property type="entry name" value="HIT/MYND zinc finger-like"/>
    <property type="match status" value="2"/>
</dbReference>
<keyword evidence="2 4" id="KW-0863">Zinc-finger</keyword>